<dbReference type="PANTHER" id="PTHR45832:SF22">
    <property type="entry name" value="SERINE_THREONINE-PROTEIN KINASE SAMKA-RELATED"/>
    <property type="match status" value="1"/>
</dbReference>
<dbReference type="CDD" id="cd14014">
    <property type="entry name" value="STKc_PknB_like"/>
    <property type="match status" value="1"/>
</dbReference>
<dbReference type="Gene3D" id="1.10.510.10">
    <property type="entry name" value="Transferase(Phosphotransferase) domain 1"/>
    <property type="match status" value="1"/>
</dbReference>
<evidence type="ECO:0000256" key="4">
    <source>
        <dbReference type="SAM" id="MobiDB-lite"/>
    </source>
</evidence>
<evidence type="ECO:0000256" key="2">
    <source>
        <dbReference type="ARBA" id="ARBA00022741"/>
    </source>
</evidence>
<comment type="caution">
    <text evidence="6">The sequence shown here is derived from an EMBL/GenBank/DDBJ whole genome shotgun (WGS) entry which is preliminary data.</text>
</comment>
<dbReference type="PANTHER" id="PTHR45832">
    <property type="entry name" value="SERINE/THREONINE-PROTEIN KINASE SAMKA-RELATED-RELATED"/>
    <property type="match status" value="1"/>
</dbReference>
<dbReference type="PROSITE" id="PS50011">
    <property type="entry name" value="PROTEIN_KINASE_DOM"/>
    <property type="match status" value="1"/>
</dbReference>
<evidence type="ECO:0000313" key="6">
    <source>
        <dbReference type="EMBL" id="KAK4509417.1"/>
    </source>
</evidence>
<protein>
    <recommendedName>
        <fullName evidence="5">Protein kinase domain-containing protein</fullName>
    </recommendedName>
</protein>
<dbReference type="InterPro" id="IPR051931">
    <property type="entry name" value="PAK3-like"/>
</dbReference>
<keyword evidence="2" id="KW-0547">Nucleotide-binding</keyword>
<evidence type="ECO:0000259" key="5">
    <source>
        <dbReference type="PROSITE" id="PS50011"/>
    </source>
</evidence>
<dbReference type="Pfam" id="PF00069">
    <property type="entry name" value="Pkinase"/>
    <property type="match status" value="1"/>
</dbReference>
<dbReference type="InterPro" id="IPR011009">
    <property type="entry name" value="Kinase-like_dom_sf"/>
</dbReference>
<feature type="compositionally biased region" description="Low complexity" evidence="4">
    <location>
        <begin position="683"/>
        <end position="699"/>
    </location>
</feature>
<dbReference type="PROSITE" id="PS00108">
    <property type="entry name" value="PROTEIN_KINASE_ST"/>
    <property type="match status" value="1"/>
</dbReference>
<dbReference type="GeneID" id="89951454"/>
<evidence type="ECO:0000313" key="7">
    <source>
        <dbReference type="Proteomes" id="UP001304243"/>
    </source>
</evidence>
<feature type="domain" description="Protein kinase" evidence="5">
    <location>
        <begin position="20"/>
        <end position="279"/>
    </location>
</feature>
<dbReference type="Proteomes" id="UP001304243">
    <property type="component" value="Unassembled WGS sequence"/>
</dbReference>
<dbReference type="InterPro" id="IPR008271">
    <property type="entry name" value="Ser/Thr_kinase_AS"/>
</dbReference>
<dbReference type="SMART" id="SM00220">
    <property type="entry name" value="S_TKc"/>
    <property type="match status" value="1"/>
</dbReference>
<dbReference type="EMBL" id="JASEJX010000039">
    <property type="protein sequence ID" value="KAK4509417.1"/>
    <property type="molecule type" value="Genomic_DNA"/>
</dbReference>
<evidence type="ECO:0000256" key="1">
    <source>
        <dbReference type="ARBA" id="ARBA00008874"/>
    </source>
</evidence>
<organism evidence="6 7">
    <name type="scientific">Mucor velutinosus</name>
    <dbReference type="NCBI Taxonomy" id="708070"/>
    <lineage>
        <taxon>Eukaryota</taxon>
        <taxon>Fungi</taxon>
        <taxon>Fungi incertae sedis</taxon>
        <taxon>Mucoromycota</taxon>
        <taxon>Mucoromycotina</taxon>
        <taxon>Mucoromycetes</taxon>
        <taxon>Mucorales</taxon>
        <taxon>Mucorineae</taxon>
        <taxon>Mucoraceae</taxon>
        <taxon>Mucor</taxon>
    </lineage>
</organism>
<keyword evidence="7" id="KW-1185">Reference proteome</keyword>
<sequence>MQQVNGVPVLSSDPDAIYAGLDKEPTWFSAQGGVYKCIERATQKQVAIKKYLVEENQYEDMFVMPKELVENEIYSMTKCVHPNILKLLAVHLHQEFVYLVMPLCTGGSLQQYVFEHHLTVGQLVHIITSIASGLAKVHGHGYIHRDIKCDNIFLDQESNTIVIGDFGVVSISPAADSSVEEAGVVLFWSPELVQQKIVNHKVDIWALGIVILEVLNGGKAPYEDEKLDEEEIKERILQNGKPEYPPDLPSRLVDLLDCCLDPDPRTRSSANSILQHPFLTDYEPELLFPATRLDHDISSQSESDLSDSMHDVEQESMLDHKEQSGVQDMHCFDTEITSVLPLSTVTTATVNSDNDTIMMEKPPSTPTHPAKCRLPVPAFSVDKTASASIPVKEKIANVIRKRQSISDLNRSQGSRIPMLCILQPVIENLKDPEDLMHAPRLRSVKSVRLQSPVQKKSVSGGDAKDNFIRKPLTRSNTVPLRMDQVLKPPQRQIKPPSATVSTAEKLSHKRASQRSPLSELKSNTRKPKINTSSTTAPKTKRELPPKSSVYRKRLPAGESRTARLMMGVSTNGRRQSFRQREEMATENELSPTLGHRFGKLFSSNKPKEPPTSPTSTTKKRPMSFAASSSSSHLQPPSTCRSIPSIPPLASENNKSNRLKRQSVPVAPKALDEDRHQRTNKKANNNNSSNSTTTSNTSSNKDSGHSLKNSVKALQVH</sequence>
<reference evidence="6 7" key="1">
    <citation type="submission" date="2022-11" db="EMBL/GenBank/DDBJ databases">
        <title>Mucor velutinosus strain NIH1002 WGS.</title>
        <authorList>
            <person name="Subramanian P."/>
            <person name="Mullikin J.C."/>
            <person name="Segre J.A."/>
            <person name="Zelazny A.M."/>
        </authorList>
    </citation>
    <scope>NUCLEOTIDE SEQUENCE [LARGE SCALE GENOMIC DNA]</scope>
    <source>
        <strain evidence="6 7">NIH1002</strain>
    </source>
</reference>
<comment type="similarity">
    <text evidence="1">Belongs to the protein kinase superfamily. STE Ser/Thr protein kinase family. STE20 subfamily.</text>
</comment>
<dbReference type="SUPFAM" id="SSF56112">
    <property type="entry name" value="Protein kinase-like (PK-like)"/>
    <property type="match status" value="1"/>
</dbReference>
<evidence type="ECO:0000256" key="3">
    <source>
        <dbReference type="ARBA" id="ARBA00022840"/>
    </source>
</evidence>
<keyword evidence="3" id="KW-0067">ATP-binding</keyword>
<feature type="compositionally biased region" description="Polar residues" evidence="4">
    <location>
        <begin position="448"/>
        <end position="457"/>
    </location>
</feature>
<proteinExistence type="inferred from homology"/>
<dbReference type="RefSeq" id="XP_064676083.1">
    <property type="nucleotide sequence ID" value="XM_064827026.1"/>
</dbReference>
<dbReference type="InterPro" id="IPR000719">
    <property type="entry name" value="Prot_kinase_dom"/>
</dbReference>
<feature type="region of interest" description="Disordered" evidence="4">
    <location>
        <begin position="446"/>
        <end position="716"/>
    </location>
</feature>
<dbReference type="AlphaFoldDB" id="A0AAN7D2J1"/>
<feature type="compositionally biased region" description="Polar residues" evidence="4">
    <location>
        <begin position="632"/>
        <end position="641"/>
    </location>
</feature>
<accession>A0AAN7D2J1</accession>
<dbReference type="GO" id="GO:0004672">
    <property type="term" value="F:protein kinase activity"/>
    <property type="evidence" value="ECO:0007669"/>
    <property type="project" value="InterPro"/>
</dbReference>
<dbReference type="GO" id="GO:0005524">
    <property type="term" value="F:ATP binding"/>
    <property type="evidence" value="ECO:0007669"/>
    <property type="project" value="UniProtKB-KW"/>
</dbReference>
<gene>
    <name evidence="6" type="ORF">ATC70_007768</name>
</gene>
<name>A0AAN7D2J1_9FUNG</name>